<proteinExistence type="predicted"/>
<sequence length="163" mass="18123">MPLLENGQLKEEIWQVAIEGEALPEGNVLVPLVRLPEALGRNSDGALGVLLAPDEDVQALRIALPRLTAVQLTFPIFRDGRAFTQARALREHLHFKGAIRAAGHILPDQYEFLLRCGVTEVVVPEKTDVSVWERAHKAFTVAYQPSILKEAPEGVALRRYLSR</sequence>
<gene>
    <name evidence="1" type="ORF">HK12_00865</name>
</gene>
<dbReference type="RefSeq" id="WP_086551828.1">
    <property type="nucleotide sequence ID" value="NZ_JOMO01000011.1"/>
</dbReference>
<comment type="caution">
    <text evidence="1">The sequence shown here is derived from an EMBL/GenBank/DDBJ whole genome shotgun (WGS) entry which is preliminary data.</text>
</comment>
<dbReference type="EMBL" id="JOMO01000011">
    <property type="protein sequence ID" value="OUI84484.1"/>
    <property type="molecule type" value="Genomic_DNA"/>
</dbReference>
<protein>
    <recommendedName>
        <fullName evidence="3">Oxidoreductase</fullName>
    </recommendedName>
</protein>
<dbReference type="InterPro" id="IPR008318">
    <property type="entry name" value="UCP030820"/>
</dbReference>
<dbReference type="Proteomes" id="UP000194639">
    <property type="component" value="Unassembled WGS sequence"/>
</dbReference>
<evidence type="ECO:0000313" key="1">
    <source>
        <dbReference type="EMBL" id="OUI84484.1"/>
    </source>
</evidence>
<reference evidence="1 2" key="1">
    <citation type="submission" date="2014-06" db="EMBL/GenBank/DDBJ databases">
        <authorList>
            <person name="Ju J."/>
            <person name="Zhang J."/>
        </authorList>
    </citation>
    <scope>NUCLEOTIDE SEQUENCE [LARGE SCALE GENOMIC DNA]</scope>
    <source>
        <strain evidence="1">DmW_045</strain>
    </source>
</reference>
<dbReference type="PIRSF" id="PIRSF030820">
    <property type="entry name" value="UCP030820"/>
    <property type="match status" value="1"/>
</dbReference>
<dbReference type="AlphaFoldDB" id="A0A252A505"/>
<accession>A0A252A505</accession>
<dbReference type="Pfam" id="PF06073">
    <property type="entry name" value="DUF934"/>
    <property type="match status" value="1"/>
</dbReference>
<evidence type="ECO:0008006" key="3">
    <source>
        <dbReference type="Google" id="ProtNLM"/>
    </source>
</evidence>
<evidence type="ECO:0000313" key="2">
    <source>
        <dbReference type="Proteomes" id="UP000194639"/>
    </source>
</evidence>
<organism evidence="1 2">
    <name type="scientific">Acetobacter orientalis</name>
    <dbReference type="NCBI Taxonomy" id="146474"/>
    <lineage>
        <taxon>Bacteria</taxon>
        <taxon>Pseudomonadati</taxon>
        <taxon>Pseudomonadota</taxon>
        <taxon>Alphaproteobacteria</taxon>
        <taxon>Acetobacterales</taxon>
        <taxon>Acetobacteraceae</taxon>
        <taxon>Acetobacter</taxon>
    </lineage>
</organism>
<name>A0A252A505_9PROT</name>